<dbReference type="SUPFAM" id="SSF81383">
    <property type="entry name" value="F-box domain"/>
    <property type="match status" value="1"/>
</dbReference>
<dbReference type="InterPro" id="IPR006566">
    <property type="entry name" value="FBD"/>
</dbReference>
<comment type="caution">
    <text evidence="3">The sequence shown here is derived from an EMBL/GenBank/DDBJ whole genome shotgun (WGS) entry which is preliminary data.</text>
</comment>
<dbReference type="EMBL" id="JAMFTS010000004">
    <property type="protein sequence ID" value="KAJ4765535.1"/>
    <property type="molecule type" value="Genomic_DNA"/>
</dbReference>
<feature type="domain" description="FBD" evidence="2">
    <location>
        <begin position="386"/>
        <end position="461"/>
    </location>
</feature>
<dbReference type="InterPro" id="IPR036047">
    <property type="entry name" value="F-box-like_dom_sf"/>
</dbReference>
<evidence type="ECO:0000313" key="4">
    <source>
        <dbReference type="Proteomes" id="UP001140206"/>
    </source>
</evidence>
<dbReference type="Pfam" id="PF08387">
    <property type="entry name" value="FBD"/>
    <property type="match status" value="1"/>
</dbReference>
<feature type="transmembrane region" description="Helical" evidence="1">
    <location>
        <begin position="397"/>
        <end position="416"/>
    </location>
</feature>
<dbReference type="InterPro" id="IPR001810">
    <property type="entry name" value="F-box_dom"/>
</dbReference>
<organism evidence="3 4">
    <name type="scientific">Rhynchospora pubera</name>
    <dbReference type="NCBI Taxonomy" id="906938"/>
    <lineage>
        <taxon>Eukaryota</taxon>
        <taxon>Viridiplantae</taxon>
        <taxon>Streptophyta</taxon>
        <taxon>Embryophyta</taxon>
        <taxon>Tracheophyta</taxon>
        <taxon>Spermatophyta</taxon>
        <taxon>Magnoliopsida</taxon>
        <taxon>Liliopsida</taxon>
        <taxon>Poales</taxon>
        <taxon>Cyperaceae</taxon>
        <taxon>Cyperoideae</taxon>
        <taxon>Rhynchosporeae</taxon>
        <taxon>Rhynchospora</taxon>
    </lineage>
</organism>
<dbReference type="Pfam" id="PF24758">
    <property type="entry name" value="LRR_At5g56370"/>
    <property type="match status" value="1"/>
</dbReference>
<dbReference type="PANTHER" id="PTHR31900">
    <property type="entry name" value="F-BOX/RNI SUPERFAMILY PROTEIN-RELATED"/>
    <property type="match status" value="1"/>
</dbReference>
<dbReference type="Proteomes" id="UP001140206">
    <property type="component" value="Chromosome 4"/>
</dbReference>
<keyword evidence="1" id="KW-0812">Transmembrane</keyword>
<evidence type="ECO:0000256" key="1">
    <source>
        <dbReference type="SAM" id="Phobius"/>
    </source>
</evidence>
<reference evidence="3" key="1">
    <citation type="submission" date="2022-08" db="EMBL/GenBank/DDBJ databases">
        <authorList>
            <person name="Marques A."/>
        </authorList>
    </citation>
    <scope>NUCLEOTIDE SEQUENCE</scope>
    <source>
        <strain evidence="3">RhyPub2mFocal</strain>
        <tissue evidence="3">Leaves</tissue>
    </source>
</reference>
<dbReference type="Pfam" id="PF00646">
    <property type="entry name" value="F-box"/>
    <property type="match status" value="1"/>
</dbReference>
<gene>
    <name evidence="3" type="ORF">LUZ62_075910</name>
</gene>
<protein>
    <submittedName>
        <fullName evidence="3">F-box/FBD/LRR protein</fullName>
    </submittedName>
</protein>
<keyword evidence="4" id="KW-1185">Reference proteome</keyword>
<dbReference type="PANTHER" id="PTHR31900:SF27">
    <property type="entry name" value="FBD DOMAIN-CONTAINING PROTEIN"/>
    <property type="match status" value="1"/>
</dbReference>
<name>A0AAV8DCA2_9POAL</name>
<proteinExistence type="predicted"/>
<dbReference type="InterPro" id="IPR055411">
    <property type="entry name" value="LRR_FXL15/At3g58940/PEG3-like"/>
</dbReference>
<dbReference type="SMART" id="SM00579">
    <property type="entry name" value="FBD"/>
    <property type="match status" value="1"/>
</dbReference>
<evidence type="ECO:0000259" key="2">
    <source>
        <dbReference type="SMART" id="SM00579"/>
    </source>
</evidence>
<evidence type="ECO:0000313" key="3">
    <source>
        <dbReference type="EMBL" id="KAJ4765535.1"/>
    </source>
</evidence>
<keyword evidence="1" id="KW-0472">Membrane</keyword>
<keyword evidence="1" id="KW-1133">Transmembrane helix</keyword>
<sequence length="472" mass="53697">MAEEFKVDRISFLPEDIKISILSRLEVKDAVRTSVLTRSWRHTWTLLPSLRLGRYLDPLGDTSKNFDSRPVSSTWIKRVRSLVSSLRGPLIHFQLSLRLDTDPSNLLRRLLDLLLKKGGVQTLDLCFYYSDKLTQPVPFFFNLPRNVPVPLRLHSYHSRKVKVWLPPFHSLKVLQLEGCQLILPNEFQGFHSLTTLSLSNVIISNLHLHLLLDTSKNLTTFKFVAGDLDLVPDLSLNISLPLLTNVEFGINEMVDKICLVSTPRLEQAYIYLTSIDSGSEKLARATLGLLTSVSMVSSLHLDCDVLETLSLLALPFSFSFPQLKCLRFFLNVDTFDKRTCDVFHWLLRSMPFLEELHLKLLSFSQQTEGVATLMRELLVKKQNGISCLDQSLKRVTLSMYLLLKVMTGITVVKFFLLNAKVLKLMKIIYSDVYSDDDDALSMKEELKKVGVASSDAKVVMFNITTEVTVNVK</sequence>
<dbReference type="AlphaFoldDB" id="A0AAV8DCA2"/>
<accession>A0AAV8DCA2</accession>
<dbReference type="InterPro" id="IPR050232">
    <property type="entry name" value="FBL13/AtMIF1-like"/>
</dbReference>